<gene>
    <name evidence="1" type="ORF">JTE90_001841</name>
</gene>
<accession>A0AAV6TCL5</accession>
<comment type="caution">
    <text evidence="1">The sequence shown here is derived from an EMBL/GenBank/DDBJ whole genome shotgun (WGS) entry which is preliminary data.</text>
</comment>
<protein>
    <submittedName>
        <fullName evidence="1">Uncharacterized protein</fullName>
    </submittedName>
</protein>
<dbReference type="AlphaFoldDB" id="A0AAV6TCL5"/>
<reference evidence="1 2" key="1">
    <citation type="journal article" date="2022" name="Nat. Ecol. Evol.">
        <title>A masculinizing supergene underlies an exaggerated male reproductive morph in a spider.</title>
        <authorList>
            <person name="Hendrickx F."/>
            <person name="De Corte Z."/>
            <person name="Sonet G."/>
            <person name="Van Belleghem S.M."/>
            <person name="Kostlbacher S."/>
            <person name="Vangestel C."/>
        </authorList>
    </citation>
    <scope>NUCLEOTIDE SEQUENCE [LARGE SCALE GENOMIC DNA]</scope>
    <source>
        <strain evidence="1">W744_W776</strain>
    </source>
</reference>
<name>A0AAV6TCL5_9ARAC</name>
<evidence type="ECO:0000313" key="2">
    <source>
        <dbReference type="Proteomes" id="UP000827092"/>
    </source>
</evidence>
<keyword evidence="2" id="KW-1185">Reference proteome</keyword>
<organism evidence="1 2">
    <name type="scientific">Oedothorax gibbosus</name>
    <dbReference type="NCBI Taxonomy" id="931172"/>
    <lineage>
        <taxon>Eukaryota</taxon>
        <taxon>Metazoa</taxon>
        <taxon>Ecdysozoa</taxon>
        <taxon>Arthropoda</taxon>
        <taxon>Chelicerata</taxon>
        <taxon>Arachnida</taxon>
        <taxon>Araneae</taxon>
        <taxon>Araneomorphae</taxon>
        <taxon>Entelegynae</taxon>
        <taxon>Araneoidea</taxon>
        <taxon>Linyphiidae</taxon>
        <taxon>Erigoninae</taxon>
        <taxon>Oedothorax</taxon>
    </lineage>
</organism>
<proteinExistence type="predicted"/>
<dbReference type="EMBL" id="JAFNEN010007797">
    <property type="protein sequence ID" value="KAG8155625.1"/>
    <property type="molecule type" value="Genomic_DNA"/>
</dbReference>
<sequence length="74" mass="8063">MWRLGVSGRRGKLCSKPPFTGAVRPKWGGAPKAARFFPGCDSLGRVLGSETFNRVVNSPKGKYFPVGTDRKQVP</sequence>
<evidence type="ECO:0000313" key="1">
    <source>
        <dbReference type="EMBL" id="KAG8155625.1"/>
    </source>
</evidence>
<dbReference type="Proteomes" id="UP000827092">
    <property type="component" value="Unassembled WGS sequence"/>
</dbReference>